<dbReference type="InterPro" id="IPR029026">
    <property type="entry name" value="tRNA_m1G_MTases_N"/>
</dbReference>
<evidence type="ECO:0000256" key="8">
    <source>
        <dbReference type="ARBA" id="ARBA00025699"/>
    </source>
</evidence>
<dbReference type="NCBIfam" id="TIGR00046">
    <property type="entry name" value="RsmE family RNA methyltransferase"/>
    <property type="match status" value="1"/>
</dbReference>
<dbReference type="Proteomes" id="UP000177140">
    <property type="component" value="Unassembled WGS sequence"/>
</dbReference>
<evidence type="ECO:0000256" key="3">
    <source>
        <dbReference type="ARBA" id="ARBA00022490"/>
    </source>
</evidence>
<feature type="domain" description="Ribosomal RNA small subunit methyltransferase E methyltransferase" evidence="11">
    <location>
        <begin position="79"/>
        <end position="228"/>
    </location>
</feature>
<gene>
    <name evidence="12" type="ORF">A2556_02645</name>
</gene>
<dbReference type="InterPro" id="IPR029028">
    <property type="entry name" value="Alpha/beta_knot_MTases"/>
</dbReference>
<comment type="caution">
    <text evidence="12">The sequence shown here is derived from an EMBL/GenBank/DDBJ whole genome shotgun (WGS) entry which is preliminary data.</text>
</comment>
<dbReference type="GO" id="GO:0070042">
    <property type="term" value="F:rRNA (uridine-N3-)-methyltransferase activity"/>
    <property type="evidence" value="ECO:0007669"/>
    <property type="project" value="TreeGrafter"/>
</dbReference>
<dbReference type="InterPro" id="IPR006700">
    <property type="entry name" value="RsmE"/>
</dbReference>
<keyword evidence="4 10" id="KW-0698">rRNA processing</keyword>
<keyword evidence="3 10" id="KW-0963">Cytoplasm</keyword>
<dbReference type="PIRSF" id="PIRSF015601">
    <property type="entry name" value="MTase_slr0722"/>
    <property type="match status" value="1"/>
</dbReference>
<evidence type="ECO:0000256" key="9">
    <source>
        <dbReference type="ARBA" id="ARBA00047944"/>
    </source>
</evidence>
<dbReference type="GO" id="GO:0070475">
    <property type="term" value="P:rRNA base methylation"/>
    <property type="evidence" value="ECO:0007669"/>
    <property type="project" value="TreeGrafter"/>
</dbReference>
<evidence type="ECO:0000313" key="13">
    <source>
        <dbReference type="Proteomes" id="UP000177140"/>
    </source>
</evidence>
<dbReference type="SUPFAM" id="SSF75217">
    <property type="entry name" value="alpha/beta knot"/>
    <property type="match status" value="1"/>
</dbReference>
<keyword evidence="5 10" id="KW-0489">Methyltransferase</keyword>
<dbReference type="GO" id="GO:0005737">
    <property type="term" value="C:cytoplasm"/>
    <property type="evidence" value="ECO:0007669"/>
    <property type="project" value="UniProtKB-SubCell"/>
</dbReference>
<evidence type="ECO:0000256" key="4">
    <source>
        <dbReference type="ARBA" id="ARBA00022552"/>
    </source>
</evidence>
<dbReference type="AlphaFoldDB" id="A0A1G2QJ65"/>
<evidence type="ECO:0000256" key="2">
    <source>
        <dbReference type="ARBA" id="ARBA00005528"/>
    </source>
</evidence>
<comment type="catalytic activity">
    <reaction evidence="9 10">
        <text>uridine(1498) in 16S rRNA + S-adenosyl-L-methionine = N(3)-methyluridine(1498) in 16S rRNA + S-adenosyl-L-homocysteine + H(+)</text>
        <dbReference type="Rhea" id="RHEA:42920"/>
        <dbReference type="Rhea" id="RHEA-COMP:10283"/>
        <dbReference type="Rhea" id="RHEA-COMP:10284"/>
        <dbReference type="ChEBI" id="CHEBI:15378"/>
        <dbReference type="ChEBI" id="CHEBI:57856"/>
        <dbReference type="ChEBI" id="CHEBI:59789"/>
        <dbReference type="ChEBI" id="CHEBI:65315"/>
        <dbReference type="ChEBI" id="CHEBI:74502"/>
        <dbReference type="EC" id="2.1.1.193"/>
    </reaction>
</comment>
<dbReference type="InterPro" id="IPR015947">
    <property type="entry name" value="PUA-like_sf"/>
</dbReference>
<name>A0A1G2QJ65_9BACT</name>
<dbReference type="CDD" id="cd18084">
    <property type="entry name" value="RsmE-like"/>
    <property type="match status" value="1"/>
</dbReference>
<evidence type="ECO:0000256" key="10">
    <source>
        <dbReference type="PIRNR" id="PIRNR015601"/>
    </source>
</evidence>
<protein>
    <recommendedName>
        <fullName evidence="10">Ribosomal RNA small subunit methyltransferase E</fullName>
        <ecNumber evidence="10">2.1.1.193</ecNumber>
    </recommendedName>
</protein>
<evidence type="ECO:0000256" key="1">
    <source>
        <dbReference type="ARBA" id="ARBA00004496"/>
    </source>
</evidence>
<dbReference type="Gene3D" id="3.40.1280.10">
    <property type="match status" value="1"/>
</dbReference>
<evidence type="ECO:0000256" key="7">
    <source>
        <dbReference type="ARBA" id="ARBA00022691"/>
    </source>
</evidence>
<comment type="function">
    <text evidence="8 10">Specifically methylates the N3 position of the uracil ring of uridine 1498 (m3U1498) in 16S rRNA. Acts on the fully assembled 30S ribosomal subunit.</text>
</comment>
<comment type="similarity">
    <text evidence="2 10">Belongs to the RNA methyltransferase RsmE family.</text>
</comment>
<accession>A0A1G2QJ65</accession>
<dbReference type="SUPFAM" id="SSF88697">
    <property type="entry name" value="PUA domain-like"/>
    <property type="match status" value="1"/>
</dbReference>
<keyword evidence="6 10" id="KW-0808">Transferase</keyword>
<evidence type="ECO:0000259" key="11">
    <source>
        <dbReference type="Pfam" id="PF04452"/>
    </source>
</evidence>
<proteinExistence type="inferred from homology"/>
<dbReference type="EMBL" id="MHTM01000047">
    <property type="protein sequence ID" value="OHA60694.1"/>
    <property type="molecule type" value="Genomic_DNA"/>
</dbReference>
<dbReference type="InterPro" id="IPR046886">
    <property type="entry name" value="RsmE_MTase_dom"/>
</dbReference>
<dbReference type="Pfam" id="PF04452">
    <property type="entry name" value="Methyltrans_RNA"/>
    <property type="match status" value="1"/>
</dbReference>
<organism evidence="12 13">
    <name type="scientific">Candidatus Vogelbacteria bacterium RIFOXYD2_FULL_44_9</name>
    <dbReference type="NCBI Taxonomy" id="1802441"/>
    <lineage>
        <taxon>Bacteria</taxon>
        <taxon>Candidatus Vogeliibacteriota</taxon>
    </lineage>
</organism>
<comment type="subcellular location">
    <subcellularLocation>
        <location evidence="1 10">Cytoplasm</location>
    </subcellularLocation>
</comment>
<keyword evidence="7 10" id="KW-0949">S-adenosyl-L-methionine</keyword>
<evidence type="ECO:0000256" key="5">
    <source>
        <dbReference type="ARBA" id="ARBA00022603"/>
    </source>
</evidence>
<dbReference type="PANTHER" id="PTHR30027">
    <property type="entry name" value="RIBOSOMAL RNA SMALL SUBUNIT METHYLTRANSFERASE E"/>
    <property type="match status" value="1"/>
</dbReference>
<evidence type="ECO:0000313" key="12">
    <source>
        <dbReference type="EMBL" id="OHA60694.1"/>
    </source>
</evidence>
<dbReference type="PANTHER" id="PTHR30027:SF3">
    <property type="entry name" value="16S RRNA (URACIL(1498)-N(3))-METHYLTRANSFERASE"/>
    <property type="match status" value="1"/>
</dbReference>
<dbReference type="EC" id="2.1.1.193" evidence="10"/>
<evidence type="ECO:0000256" key="6">
    <source>
        <dbReference type="ARBA" id="ARBA00022679"/>
    </source>
</evidence>
<reference evidence="12 13" key="1">
    <citation type="journal article" date="2016" name="Nat. Commun.">
        <title>Thousands of microbial genomes shed light on interconnected biogeochemical processes in an aquifer system.</title>
        <authorList>
            <person name="Anantharaman K."/>
            <person name="Brown C.T."/>
            <person name="Hug L.A."/>
            <person name="Sharon I."/>
            <person name="Castelle C.J."/>
            <person name="Probst A.J."/>
            <person name="Thomas B.C."/>
            <person name="Singh A."/>
            <person name="Wilkins M.J."/>
            <person name="Karaoz U."/>
            <person name="Brodie E.L."/>
            <person name="Williams K.H."/>
            <person name="Hubbard S.S."/>
            <person name="Banfield J.F."/>
        </authorList>
    </citation>
    <scope>NUCLEOTIDE SEQUENCE [LARGE SCALE GENOMIC DNA]</scope>
</reference>
<sequence>MKLHRFIGDWTLGEEMAIRVAEAEVISQVKNVLRLGRGDQLILADGGGQEALVTITDFGRGYFDTRVEEYRWAKAEGEAETTLYCAVLKKENFELVVQKATELGVKKIVPIITERTVKLGLRFDRLAKIAREASEQSGRGVVPTISEPVEFSSAVANLSVGTKTVILEENGQEFSASIFSEAKSRAIFVGPEGGWTEAEIDQAKAKGLSLAKVCNFTLRAETAAIVASFLLGQSYEN</sequence>